<organism evidence="12 13">
    <name type="scientific">Parasphingorhabdus litoris</name>
    <dbReference type="NCBI Taxonomy" id="394733"/>
    <lineage>
        <taxon>Bacteria</taxon>
        <taxon>Pseudomonadati</taxon>
        <taxon>Pseudomonadota</taxon>
        <taxon>Alphaproteobacteria</taxon>
        <taxon>Sphingomonadales</taxon>
        <taxon>Sphingomonadaceae</taxon>
        <taxon>Parasphingorhabdus</taxon>
    </lineage>
</organism>
<evidence type="ECO:0000256" key="8">
    <source>
        <dbReference type="ARBA" id="ARBA00047838"/>
    </source>
</evidence>
<dbReference type="EMBL" id="BAAAEM010000002">
    <property type="protein sequence ID" value="GAA0464668.1"/>
    <property type="molecule type" value="Genomic_DNA"/>
</dbReference>
<evidence type="ECO:0000256" key="5">
    <source>
        <dbReference type="ARBA" id="ARBA00022962"/>
    </source>
</evidence>
<proteinExistence type="inferred from homology"/>
<protein>
    <recommendedName>
        <fullName evidence="10">Imidazole glycerol phosphate synthase subunit HisH</fullName>
        <ecNumber evidence="10">4.3.2.10</ecNumber>
    </recommendedName>
    <alternativeName>
        <fullName evidence="10">IGP synthase glutaminase subunit</fullName>
        <ecNumber evidence="10">3.5.1.2</ecNumber>
    </alternativeName>
    <alternativeName>
        <fullName evidence="10">IGP synthase subunit HisH</fullName>
    </alternativeName>
    <alternativeName>
        <fullName evidence="10">ImGP synthase subunit HisH</fullName>
        <shortName evidence="10">IGPS subunit HisH</shortName>
    </alternativeName>
</protein>
<feature type="active site" evidence="10">
    <location>
        <position position="186"/>
    </location>
</feature>
<evidence type="ECO:0000256" key="4">
    <source>
        <dbReference type="ARBA" id="ARBA00022801"/>
    </source>
</evidence>
<dbReference type="Gene3D" id="3.40.50.880">
    <property type="match status" value="1"/>
</dbReference>
<comment type="catalytic activity">
    <reaction evidence="9 10">
        <text>L-glutamine + H2O = L-glutamate + NH4(+)</text>
        <dbReference type="Rhea" id="RHEA:15889"/>
        <dbReference type="ChEBI" id="CHEBI:15377"/>
        <dbReference type="ChEBI" id="CHEBI:28938"/>
        <dbReference type="ChEBI" id="CHEBI:29985"/>
        <dbReference type="ChEBI" id="CHEBI:58359"/>
        <dbReference type="EC" id="3.5.1.2"/>
    </reaction>
</comment>
<dbReference type="SUPFAM" id="SSF52317">
    <property type="entry name" value="Class I glutamine amidotransferase-like"/>
    <property type="match status" value="1"/>
</dbReference>
<dbReference type="InterPro" id="IPR029062">
    <property type="entry name" value="Class_I_gatase-like"/>
</dbReference>
<feature type="active site" description="Nucleophile" evidence="10">
    <location>
        <position position="85"/>
    </location>
</feature>
<gene>
    <name evidence="10 12" type="primary">hisH</name>
    <name evidence="12" type="ORF">GCM10009096_01440</name>
</gene>
<keyword evidence="4 10" id="KW-0378">Hydrolase</keyword>
<keyword evidence="10" id="KW-0963">Cytoplasm</keyword>
<dbReference type="PANTHER" id="PTHR42701:SF1">
    <property type="entry name" value="IMIDAZOLE GLYCEROL PHOSPHATE SYNTHASE SUBUNIT HISH"/>
    <property type="match status" value="1"/>
</dbReference>
<evidence type="ECO:0000256" key="2">
    <source>
        <dbReference type="ARBA" id="ARBA00011152"/>
    </source>
</evidence>
<keyword evidence="7 10" id="KW-0456">Lyase</keyword>
<evidence type="ECO:0000256" key="3">
    <source>
        <dbReference type="ARBA" id="ARBA00022605"/>
    </source>
</evidence>
<keyword evidence="6 10" id="KW-0368">Histidine biosynthesis</keyword>
<dbReference type="InterPro" id="IPR010139">
    <property type="entry name" value="Imidazole-glycPsynth_HisH"/>
</dbReference>
<keyword evidence="5 10" id="KW-0315">Glutamine amidotransferase</keyword>
<keyword evidence="13" id="KW-1185">Reference proteome</keyword>
<dbReference type="NCBIfam" id="TIGR01855">
    <property type="entry name" value="IMP_synth_hisH"/>
    <property type="match status" value="1"/>
</dbReference>
<evidence type="ECO:0000256" key="7">
    <source>
        <dbReference type="ARBA" id="ARBA00023239"/>
    </source>
</evidence>
<keyword evidence="3 10" id="KW-0028">Amino-acid biosynthesis</keyword>
<evidence type="ECO:0000256" key="1">
    <source>
        <dbReference type="ARBA" id="ARBA00005091"/>
    </source>
</evidence>
<comment type="catalytic activity">
    <reaction evidence="8 10">
        <text>5-[(5-phospho-1-deoxy-D-ribulos-1-ylimino)methylamino]-1-(5-phospho-beta-D-ribosyl)imidazole-4-carboxamide + L-glutamine = D-erythro-1-(imidazol-4-yl)glycerol 3-phosphate + 5-amino-1-(5-phospho-beta-D-ribosyl)imidazole-4-carboxamide + L-glutamate + H(+)</text>
        <dbReference type="Rhea" id="RHEA:24793"/>
        <dbReference type="ChEBI" id="CHEBI:15378"/>
        <dbReference type="ChEBI" id="CHEBI:29985"/>
        <dbReference type="ChEBI" id="CHEBI:58278"/>
        <dbReference type="ChEBI" id="CHEBI:58359"/>
        <dbReference type="ChEBI" id="CHEBI:58475"/>
        <dbReference type="ChEBI" id="CHEBI:58525"/>
        <dbReference type="EC" id="4.3.2.10"/>
    </reaction>
</comment>
<sequence length="206" mass="21997">MAETIALIDFGAGNLHSVHNALMATGASGVVVTADPDVVATADRIVLPGVGAFGACRDALAGIEGMITALERRVRQEGAPFLGICVGMQLLADRGIEFGEHQGLGWIGGTVHAIEAPSADIKIPHMGWNDVTPTAGHDLLEAGEAYYLHGYHFDADNEDDIFSTTYHGMKLVSAVGRDNIVGVQFHPEKSQTYGLAFLKRFLEWKP</sequence>
<evidence type="ECO:0000256" key="9">
    <source>
        <dbReference type="ARBA" id="ARBA00049534"/>
    </source>
</evidence>
<dbReference type="HAMAP" id="MF_00278">
    <property type="entry name" value="HisH"/>
    <property type="match status" value="1"/>
</dbReference>
<comment type="subcellular location">
    <subcellularLocation>
        <location evidence="10">Cytoplasm</location>
    </subcellularLocation>
</comment>
<reference evidence="12 13" key="1">
    <citation type="journal article" date="2019" name="Int. J. Syst. Evol. Microbiol.">
        <title>The Global Catalogue of Microorganisms (GCM) 10K type strain sequencing project: providing services to taxonomists for standard genome sequencing and annotation.</title>
        <authorList>
            <consortium name="The Broad Institute Genomics Platform"/>
            <consortium name="The Broad Institute Genome Sequencing Center for Infectious Disease"/>
            <person name="Wu L."/>
            <person name="Ma J."/>
        </authorList>
    </citation>
    <scope>NUCLEOTIDE SEQUENCE [LARGE SCALE GENOMIC DNA]</scope>
    <source>
        <strain evidence="12 13">JCM 14162</strain>
    </source>
</reference>
<evidence type="ECO:0000313" key="13">
    <source>
        <dbReference type="Proteomes" id="UP001500713"/>
    </source>
</evidence>
<evidence type="ECO:0000313" key="12">
    <source>
        <dbReference type="EMBL" id="GAA0464668.1"/>
    </source>
</evidence>
<comment type="function">
    <text evidence="10">IGPS catalyzes the conversion of PRFAR and glutamine to IGP, AICAR and glutamate. The HisH subunit catalyzes the hydrolysis of glutamine to glutamate and ammonia as part of the synthesis of IGP and AICAR. The resulting ammonia molecule is channeled to the active site of HisF.</text>
</comment>
<dbReference type="PROSITE" id="PS51273">
    <property type="entry name" value="GATASE_TYPE_1"/>
    <property type="match status" value="1"/>
</dbReference>
<dbReference type="Pfam" id="PF00117">
    <property type="entry name" value="GATase"/>
    <property type="match status" value="1"/>
</dbReference>
<dbReference type="CDD" id="cd01748">
    <property type="entry name" value="GATase1_IGP_Synthase"/>
    <property type="match status" value="1"/>
</dbReference>
<dbReference type="InterPro" id="IPR017926">
    <property type="entry name" value="GATASE"/>
</dbReference>
<comment type="subunit">
    <text evidence="2 10">Heterodimer of HisH and HisF.</text>
</comment>
<comment type="pathway">
    <text evidence="1 10">Amino-acid biosynthesis; L-histidine biosynthesis; L-histidine from 5-phospho-alpha-D-ribose 1-diphosphate: step 5/9.</text>
</comment>
<dbReference type="PIRSF" id="PIRSF000495">
    <property type="entry name" value="Amidotransf_hisH"/>
    <property type="match status" value="1"/>
</dbReference>
<evidence type="ECO:0000256" key="6">
    <source>
        <dbReference type="ARBA" id="ARBA00023102"/>
    </source>
</evidence>
<feature type="domain" description="Glutamine amidotransferase" evidence="11">
    <location>
        <begin position="7"/>
        <end position="201"/>
    </location>
</feature>
<dbReference type="EC" id="3.5.1.2" evidence="10"/>
<evidence type="ECO:0000259" key="11">
    <source>
        <dbReference type="Pfam" id="PF00117"/>
    </source>
</evidence>
<evidence type="ECO:0000256" key="10">
    <source>
        <dbReference type="HAMAP-Rule" id="MF_00278"/>
    </source>
</evidence>
<dbReference type="PANTHER" id="PTHR42701">
    <property type="entry name" value="IMIDAZOLE GLYCEROL PHOSPHATE SYNTHASE SUBUNIT HISH"/>
    <property type="match status" value="1"/>
</dbReference>
<comment type="caution">
    <text evidence="12">The sequence shown here is derived from an EMBL/GenBank/DDBJ whole genome shotgun (WGS) entry which is preliminary data.</text>
</comment>
<name>A0ABN1A0K4_9SPHN</name>
<accession>A0ABN1A0K4</accession>
<dbReference type="EC" id="4.3.2.10" evidence="10"/>
<dbReference type="Proteomes" id="UP001500713">
    <property type="component" value="Unassembled WGS sequence"/>
</dbReference>
<feature type="active site" evidence="10">
    <location>
        <position position="188"/>
    </location>
</feature>